<comment type="caution">
    <text evidence="2">The sequence shown here is derived from an EMBL/GenBank/DDBJ whole genome shotgun (WGS) entry which is preliminary data.</text>
</comment>
<protein>
    <submittedName>
        <fullName evidence="2">DUF550 domain-containing protein</fullName>
    </submittedName>
</protein>
<reference evidence="2" key="1">
    <citation type="submission" date="2021-01" db="EMBL/GenBank/DDBJ databases">
        <title>YIM 132084 draft genome.</title>
        <authorList>
            <person name="An D."/>
        </authorList>
    </citation>
    <scope>NUCLEOTIDE SEQUENCE</scope>
    <source>
        <strain evidence="2">YIM 132084</strain>
    </source>
</reference>
<sequence length="339" mass="37327">MGDPTNFVEANALLAAQAEDYDEARRIIGAMLPGERSELAHAARYVAALCLRENDRAGWAAANPSMGHNPGFTAVIEPSDPMTWSVPVTEPEPPAWSFAEHLQRQSDFSQRTFGPGLRTAGLIDHITKELAELAAEPEDMSERIDLVILALDGALRLAHYRGDPVTAVIDALVAKQERNEARTWPDWRTAPEGKAIEHDRSVPVTEPAPVITPGATPWSICCCFHCGPPWRKDPLWESDNHPRGSWMALCPTCGSKRCRGASDHRTGCDAVEQQEEAALLDLTKPAPAAEPIGWVVVDRDLDLVYGNIFTDLDRARDHADEPGYRLYTLVPLTDQEADR</sequence>
<dbReference type="RefSeq" id="WP_205260241.1">
    <property type="nucleotide sequence ID" value="NZ_JAERWK010000010.1"/>
</dbReference>
<dbReference type="InterPro" id="IPR007538">
    <property type="entry name" value="dATP/dGTP_dipphydrolase_MazZ"/>
</dbReference>
<dbReference type="EMBL" id="JAERWK010000010">
    <property type="protein sequence ID" value="MBM9467285.1"/>
    <property type="molecule type" value="Genomic_DNA"/>
</dbReference>
<name>A0A938YGA7_9ACTN</name>
<dbReference type="Proteomes" id="UP000663792">
    <property type="component" value="Unassembled WGS sequence"/>
</dbReference>
<evidence type="ECO:0000259" key="1">
    <source>
        <dbReference type="Pfam" id="PF04447"/>
    </source>
</evidence>
<gene>
    <name evidence="2" type="ORF">JL106_08335</name>
</gene>
<keyword evidence="3" id="KW-1185">Reference proteome</keyword>
<accession>A0A938YGA7</accession>
<proteinExistence type="predicted"/>
<dbReference type="AlphaFoldDB" id="A0A938YGA7"/>
<dbReference type="Pfam" id="PF04447">
    <property type="entry name" value="dATP-dGTP_PPHyd"/>
    <property type="match status" value="1"/>
</dbReference>
<evidence type="ECO:0000313" key="3">
    <source>
        <dbReference type="Proteomes" id="UP000663792"/>
    </source>
</evidence>
<evidence type="ECO:0000313" key="2">
    <source>
        <dbReference type="EMBL" id="MBM9467285.1"/>
    </source>
</evidence>
<feature type="domain" description="dATP/dGTP diphosphohydrolase MazZ" evidence="1">
    <location>
        <begin position="104"/>
        <end position="199"/>
    </location>
</feature>
<organism evidence="2 3">
    <name type="scientific">Nakamurella leprariae</name>
    <dbReference type="NCBI Taxonomy" id="2803911"/>
    <lineage>
        <taxon>Bacteria</taxon>
        <taxon>Bacillati</taxon>
        <taxon>Actinomycetota</taxon>
        <taxon>Actinomycetes</taxon>
        <taxon>Nakamurellales</taxon>
        <taxon>Nakamurellaceae</taxon>
        <taxon>Nakamurella</taxon>
    </lineage>
</organism>